<dbReference type="InterPro" id="IPR020846">
    <property type="entry name" value="MFS_dom"/>
</dbReference>
<keyword evidence="9" id="KW-1185">Reference proteome</keyword>
<dbReference type="EMBL" id="KV722359">
    <property type="protein sequence ID" value="OCH93097.1"/>
    <property type="molecule type" value="Genomic_DNA"/>
</dbReference>
<feature type="transmembrane region" description="Helical" evidence="6">
    <location>
        <begin position="460"/>
        <end position="479"/>
    </location>
</feature>
<proteinExistence type="predicted"/>
<dbReference type="AlphaFoldDB" id="A0A8E2B5I9"/>
<feature type="transmembrane region" description="Helical" evidence="6">
    <location>
        <begin position="499"/>
        <end position="517"/>
    </location>
</feature>
<evidence type="ECO:0000256" key="2">
    <source>
        <dbReference type="ARBA" id="ARBA00022692"/>
    </source>
</evidence>
<feature type="transmembrane region" description="Helical" evidence="6">
    <location>
        <begin position="217"/>
        <end position="240"/>
    </location>
</feature>
<feature type="region of interest" description="Disordered" evidence="5">
    <location>
        <begin position="1"/>
        <end position="80"/>
    </location>
</feature>
<dbReference type="Pfam" id="PF07690">
    <property type="entry name" value="MFS_1"/>
    <property type="match status" value="1"/>
</dbReference>
<name>A0A8E2B5I9_9APHY</name>
<dbReference type="InterPro" id="IPR036259">
    <property type="entry name" value="MFS_trans_sf"/>
</dbReference>
<dbReference type="CDD" id="cd17323">
    <property type="entry name" value="MFS_Tpo1_MDR_like"/>
    <property type="match status" value="1"/>
</dbReference>
<feature type="transmembrane region" description="Helical" evidence="6">
    <location>
        <begin position="183"/>
        <end position="205"/>
    </location>
</feature>
<feature type="domain" description="Major facilitator superfamily (MFS) profile" evidence="7">
    <location>
        <begin position="91"/>
        <end position="521"/>
    </location>
</feature>
<evidence type="ECO:0000256" key="3">
    <source>
        <dbReference type="ARBA" id="ARBA00022989"/>
    </source>
</evidence>
<dbReference type="OrthoDB" id="6770063at2759"/>
<feature type="transmembrane region" description="Helical" evidence="6">
    <location>
        <begin position="360"/>
        <end position="381"/>
    </location>
</feature>
<dbReference type="InterPro" id="IPR011701">
    <property type="entry name" value="MFS"/>
</dbReference>
<feature type="transmembrane region" description="Helical" evidence="6">
    <location>
        <begin position="314"/>
        <end position="340"/>
    </location>
</feature>
<dbReference type="Gene3D" id="1.20.1250.20">
    <property type="entry name" value="MFS general substrate transporter like domains"/>
    <property type="match status" value="1"/>
</dbReference>
<evidence type="ECO:0000313" key="9">
    <source>
        <dbReference type="Proteomes" id="UP000250043"/>
    </source>
</evidence>
<organism evidence="8 9">
    <name type="scientific">Obba rivulosa</name>
    <dbReference type="NCBI Taxonomy" id="1052685"/>
    <lineage>
        <taxon>Eukaryota</taxon>
        <taxon>Fungi</taxon>
        <taxon>Dikarya</taxon>
        <taxon>Basidiomycota</taxon>
        <taxon>Agaricomycotina</taxon>
        <taxon>Agaricomycetes</taxon>
        <taxon>Polyporales</taxon>
        <taxon>Gelatoporiaceae</taxon>
        <taxon>Obba</taxon>
    </lineage>
</organism>
<keyword evidence="2 6" id="KW-0812">Transmembrane</keyword>
<evidence type="ECO:0000256" key="6">
    <source>
        <dbReference type="SAM" id="Phobius"/>
    </source>
</evidence>
<feature type="transmembrane region" description="Helical" evidence="6">
    <location>
        <begin position="126"/>
        <end position="146"/>
    </location>
</feature>
<evidence type="ECO:0000256" key="5">
    <source>
        <dbReference type="SAM" id="MobiDB-lite"/>
    </source>
</evidence>
<dbReference type="GO" id="GO:0005886">
    <property type="term" value="C:plasma membrane"/>
    <property type="evidence" value="ECO:0007669"/>
    <property type="project" value="TreeGrafter"/>
</dbReference>
<sequence length="529" mass="57533">MSDTAHAQSLTAPQMSVQRSSSSLASECTHVYDPASERPEGVHTNSQLHEGEGQSAIPEDKKEEPLENAEDDWMHDPENPRNWPARKKWTMIAIVALYTFVTPLASSMMAPALELIAEHFGINSPTITSMTLSIFLLTFAVGPLILGPMSEMYGRTWIMHICNLLFIAFNLGCAFAPTAGALIGFRLLSGFVGSAPIACGGGTISDMFSERDRASAMAVYSLGPLIGPVVGPIAGGFVAQSIGFKYVFIIIVGLSSVAAIIGIPFLRETYHPVIRLRRARLAADPEKAAEAHPHLIQEHGSKIHRLWTDLSRPFILLTRSFVCFLLSAYMALMYGIYYLMFATFPTLFIGVYGFSVGASGLAYIGLGIGFALSTIFGASFADKVYRSLSDRNGGVGKPEYRIPALIFGSFFVPVGVFWYGWSAQAQIHWIMPIIGTGIFGFGMMATFLPIQLYLVDTFTYAASALAAASVFRSMLGFAFPLFGEQMFAALGYGGGNSLLAGLAIVFGIPFPVWLWFYGERVRERSSLAR</sequence>
<feature type="transmembrane region" description="Helical" evidence="6">
    <location>
        <begin position="427"/>
        <end position="448"/>
    </location>
</feature>
<gene>
    <name evidence="8" type="ORF">OBBRIDRAFT_725436</name>
</gene>
<dbReference type="PROSITE" id="PS50850">
    <property type="entry name" value="MFS"/>
    <property type="match status" value="1"/>
</dbReference>
<evidence type="ECO:0000259" key="7">
    <source>
        <dbReference type="PROSITE" id="PS50850"/>
    </source>
</evidence>
<dbReference type="PANTHER" id="PTHR23502:SF60">
    <property type="entry name" value="MAJOR FACILITATOR SUPERFAMILY (MFS) PROFILE DOMAIN-CONTAINING PROTEIN-RELATED"/>
    <property type="match status" value="1"/>
</dbReference>
<protein>
    <submittedName>
        <fullName evidence="8">Multidrug resistance protein 4</fullName>
    </submittedName>
</protein>
<feature type="transmembrane region" description="Helical" evidence="6">
    <location>
        <begin position="246"/>
        <end position="266"/>
    </location>
</feature>
<feature type="transmembrane region" description="Helical" evidence="6">
    <location>
        <begin position="158"/>
        <end position="177"/>
    </location>
</feature>
<dbReference type="SUPFAM" id="SSF103473">
    <property type="entry name" value="MFS general substrate transporter"/>
    <property type="match status" value="1"/>
</dbReference>
<evidence type="ECO:0000256" key="4">
    <source>
        <dbReference type="ARBA" id="ARBA00023136"/>
    </source>
</evidence>
<keyword evidence="3 6" id="KW-1133">Transmembrane helix</keyword>
<evidence type="ECO:0000256" key="1">
    <source>
        <dbReference type="ARBA" id="ARBA00004141"/>
    </source>
</evidence>
<keyword evidence="4 6" id="KW-0472">Membrane</keyword>
<feature type="transmembrane region" description="Helical" evidence="6">
    <location>
        <begin position="402"/>
        <end position="421"/>
    </location>
</feature>
<evidence type="ECO:0000313" key="8">
    <source>
        <dbReference type="EMBL" id="OCH93097.1"/>
    </source>
</evidence>
<comment type="subcellular location">
    <subcellularLocation>
        <location evidence="1">Membrane</location>
        <topology evidence="1">Multi-pass membrane protein</topology>
    </subcellularLocation>
</comment>
<dbReference type="GO" id="GO:0022857">
    <property type="term" value="F:transmembrane transporter activity"/>
    <property type="evidence" value="ECO:0007669"/>
    <property type="project" value="InterPro"/>
</dbReference>
<accession>A0A8E2B5I9</accession>
<dbReference type="Proteomes" id="UP000250043">
    <property type="component" value="Unassembled WGS sequence"/>
</dbReference>
<feature type="transmembrane region" description="Helical" evidence="6">
    <location>
        <begin position="89"/>
        <end position="106"/>
    </location>
</feature>
<reference evidence="8 9" key="1">
    <citation type="submission" date="2016-07" db="EMBL/GenBank/DDBJ databases">
        <title>Draft genome of the white-rot fungus Obba rivulosa 3A-2.</title>
        <authorList>
            <consortium name="DOE Joint Genome Institute"/>
            <person name="Miettinen O."/>
            <person name="Riley R."/>
            <person name="Acob R."/>
            <person name="Barry K."/>
            <person name="Cullen D."/>
            <person name="De Vries R."/>
            <person name="Hainaut M."/>
            <person name="Hatakka A."/>
            <person name="Henrissat B."/>
            <person name="Hilden K."/>
            <person name="Kuo R."/>
            <person name="Labutti K."/>
            <person name="Lipzen A."/>
            <person name="Makela M.R."/>
            <person name="Sandor L."/>
            <person name="Spatafora J.W."/>
            <person name="Grigoriev I.V."/>
            <person name="Hibbett D.S."/>
        </authorList>
    </citation>
    <scope>NUCLEOTIDE SEQUENCE [LARGE SCALE GENOMIC DNA]</scope>
    <source>
        <strain evidence="8 9">3A-2</strain>
    </source>
</reference>
<dbReference type="PANTHER" id="PTHR23502">
    <property type="entry name" value="MAJOR FACILITATOR SUPERFAMILY"/>
    <property type="match status" value="1"/>
</dbReference>
<dbReference type="FunFam" id="1.20.1250.20:FF:000011">
    <property type="entry name" value="MFS multidrug transporter, putative"/>
    <property type="match status" value="1"/>
</dbReference>
<feature type="compositionally biased region" description="Polar residues" evidence="5">
    <location>
        <begin position="1"/>
        <end position="26"/>
    </location>
</feature>